<organism evidence="2 3">
    <name type="scientific">Natrinema saccharevitans</name>
    <dbReference type="NCBI Taxonomy" id="301967"/>
    <lineage>
        <taxon>Archaea</taxon>
        <taxon>Methanobacteriati</taxon>
        <taxon>Methanobacteriota</taxon>
        <taxon>Stenosarchaea group</taxon>
        <taxon>Halobacteria</taxon>
        <taxon>Halobacteriales</taxon>
        <taxon>Natrialbaceae</taxon>
        <taxon>Natrinema</taxon>
    </lineage>
</organism>
<sequence length="283" mass="29836">MTYRSLEATESPDVRFRLAFGAYVGLLVAGVAAVVVVAFADPTATALLGTAVAAFLGGCLAGVGLASRVRGLAVRLGRTWGRRATLVLLPVPFGLAAAASLVTPLESPVGVVALAAAVAVAVAGSVLRWLAATRSADALTPGDPTAAWRWESPSRPRLDALLLLAMWLLLGIGDGLAGNWAGALVWAGLALAWAADGLAEGRWRLGSIGSTPEIRVYENGLVKRRPYTREFVPWDDVAHVRLREDELVLDRGLFDVRFDRDELPDLEAVRAEIEGRVPNGATG</sequence>
<keyword evidence="1" id="KW-0812">Transmembrane</keyword>
<feature type="transmembrane region" description="Helical" evidence="1">
    <location>
        <begin position="86"/>
        <end position="105"/>
    </location>
</feature>
<reference evidence="3" key="1">
    <citation type="submission" date="2016-04" db="EMBL/GenBank/DDBJ databases">
        <authorList>
            <person name="Chen S.-C."/>
            <person name="Lai M.-C."/>
        </authorList>
    </citation>
    <scope>NUCLEOTIDE SEQUENCE [LARGE SCALE GENOMIC DNA]</scope>
    <source>
        <strain evidence="3">AB14</strain>
    </source>
</reference>
<evidence type="ECO:0008006" key="4">
    <source>
        <dbReference type="Google" id="ProtNLM"/>
    </source>
</evidence>
<name>A0A1S8B0T9_9EURY</name>
<feature type="transmembrane region" description="Helical" evidence="1">
    <location>
        <begin position="158"/>
        <end position="177"/>
    </location>
</feature>
<dbReference type="EMBL" id="LWLN01000001">
    <property type="protein sequence ID" value="OLZ42421.1"/>
    <property type="molecule type" value="Genomic_DNA"/>
</dbReference>
<evidence type="ECO:0000313" key="2">
    <source>
        <dbReference type="EMBL" id="OLZ42421.1"/>
    </source>
</evidence>
<keyword evidence="1" id="KW-1133">Transmembrane helix</keyword>
<feature type="transmembrane region" description="Helical" evidence="1">
    <location>
        <begin position="20"/>
        <end position="40"/>
    </location>
</feature>
<comment type="caution">
    <text evidence="2">The sequence shown here is derived from an EMBL/GenBank/DDBJ whole genome shotgun (WGS) entry which is preliminary data.</text>
</comment>
<gene>
    <name evidence="2" type="ORF">A6E15_16255</name>
</gene>
<proteinExistence type="predicted"/>
<dbReference type="OrthoDB" id="170115at2157"/>
<evidence type="ECO:0000256" key="1">
    <source>
        <dbReference type="SAM" id="Phobius"/>
    </source>
</evidence>
<protein>
    <recommendedName>
        <fullName evidence="4">PH domain-containing protein</fullName>
    </recommendedName>
</protein>
<dbReference type="RefSeq" id="WP_076147836.1">
    <property type="nucleotide sequence ID" value="NZ_LWLN01000001.1"/>
</dbReference>
<dbReference type="Proteomes" id="UP000189370">
    <property type="component" value="Unassembled WGS sequence"/>
</dbReference>
<evidence type="ECO:0000313" key="3">
    <source>
        <dbReference type="Proteomes" id="UP000189370"/>
    </source>
</evidence>
<feature type="transmembrane region" description="Helical" evidence="1">
    <location>
        <begin position="111"/>
        <end position="131"/>
    </location>
</feature>
<keyword evidence="1" id="KW-0472">Membrane</keyword>
<dbReference type="AlphaFoldDB" id="A0A1S8B0T9"/>
<accession>A0A1S8B0T9</accession>
<keyword evidence="3" id="KW-1185">Reference proteome</keyword>
<feature type="transmembrane region" description="Helical" evidence="1">
    <location>
        <begin position="46"/>
        <end position="66"/>
    </location>
</feature>